<dbReference type="Gene3D" id="3.90.70.10">
    <property type="entry name" value="Cysteine proteinases"/>
    <property type="match status" value="1"/>
</dbReference>
<dbReference type="GO" id="GO:0005634">
    <property type="term" value="C:nucleus"/>
    <property type="evidence" value="ECO:0007669"/>
    <property type="project" value="TreeGrafter"/>
</dbReference>
<dbReference type="Gramene" id="KMS93716">
    <property type="protein sequence ID" value="KMS93716"/>
    <property type="gene ID" value="BVRB_028680"/>
</dbReference>
<evidence type="ECO:0000256" key="1">
    <source>
        <dbReference type="ARBA" id="ARBA00009085"/>
    </source>
</evidence>
<dbReference type="GO" id="GO:0004843">
    <property type="term" value="F:cysteine-type deubiquitinase activity"/>
    <property type="evidence" value="ECO:0007669"/>
    <property type="project" value="InterPro"/>
</dbReference>
<dbReference type="PROSITE" id="PS00973">
    <property type="entry name" value="USP_2"/>
    <property type="match status" value="1"/>
</dbReference>
<dbReference type="Pfam" id="PF00443">
    <property type="entry name" value="UCH"/>
    <property type="match status" value="1"/>
</dbReference>
<dbReference type="InterPro" id="IPR018200">
    <property type="entry name" value="USP_CS"/>
</dbReference>
<name>A0A0J8AYB6_BETVV</name>
<proteinExistence type="inferred from homology"/>
<dbReference type="OrthoDB" id="292964at2759"/>
<dbReference type="GO" id="GO:0005829">
    <property type="term" value="C:cytosol"/>
    <property type="evidence" value="ECO:0007669"/>
    <property type="project" value="TreeGrafter"/>
</dbReference>
<dbReference type="InterPro" id="IPR001394">
    <property type="entry name" value="Peptidase_C19_UCH"/>
</dbReference>
<protein>
    <recommendedName>
        <fullName evidence="2">USP domain-containing protein</fullName>
    </recommendedName>
</protein>
<organism evidence="3 4">
    <name type="scientific">Beta vulgaris subsp. vulgaris</name>
    <name type="common">Beet</name>
    <dbReference type="NCBI Taxonomy" id="3555"/>
    <lineage>
        <taxon>Eukaryota</taxon>
        <taxon>Viridiplantae</taxon>
        <taxon>Streptophyta</taxon>
        <taxon>Embryophyta</taxon>
        <taxon>Tracheophyta</taxon>
        <taxon>Spermatophyta</taxon>
        <taxon>Magnoliopsida</taxon>
        <taxon>eudicotyledons</taxon>
        <taxon>Gunneridae</taxon>
        <taxon>Pentapetalae</taxon>
        <taxon>Caryophyllales</taxon>
        <taxon>Chenopodiaceae</taxon>
        <taxon>Betoideae</taxon>
        <taxon>Beta</taxon>
    </lineage>
</organism>
<feature type="domain" description="USP" evidence="2">
    <location>
        <begin position="1"/>
        <end position="156"/>
    </location>
</feature>
<dbReference type="EMBL" id="KQ099706">
    <property type="protein sequence ID" value="KMS93716.1"/>
    <property type="molecule type" value="Genomic_DNA"/>
</dbReference>
<dbReference type="PANTHER" id="PTHR24006">
    <property type="entry name" value="UBIQUITIN CARBOXYL-TERMINAL HYDROLASE"/>
    <property type="match status" value="1"/>
</dbReference>
<evidence type="ECO:0000313" key="3">
    <source>
        <dbReference type="EMBL" id="KMS93716.1"/>
    </source>
</evidence>
<accession>A0A0J8AYB6</accession>
<dbReference type="Proteomes" id="UP000035740">
    <property type="component" value="Unassembled WGS sequence"/>
</dbReference>
<dbReference type="AlphaFoldDB" id="A0A0J8AYB6"/>
<reference evidence="3 4" key="1">
    <citation type="journal article" date="2014" name="Nature">
        <title>The genome of the recently domesticated crop plant sugar beet (Beta vulgaris).</title>
        <authorList>
            <person name="Dohm J.C."/>
            <person name="Minoche A.E."/>
            <person name="Holtgrawe D."/>
            <person name="Capella-Gutierrez S."/>
            <person name="Zakrzewski F."/>
            <person name="Tafer H."/>
            <person name="Rupp O."/>
            <person name="Sorensen T.R."/>
            <person name="Stracke R."/>
            <person name="Reinhardt R."/>
            <person name="Goesmann A."/>
            <person name="Kraft T."/>
            <person name="Schulz B."/>
            <person name="Stadler P.F."/>
            <person name="Schmidt T."/>
            <person name="Gabaldon T."/>
            <person name="Lehrach H."/>
            <person name="Weisshaar B."/>
            <person name="Himmelbauer H."/>
        </authorList>
    </citation>
    <scope>NUCLEOTIDE SEQUENCE [LARGE SCALE GENOMIC DNA]</scope>
    <source>
        <tissue evidence="3">Taproot</tissue>
    </source>
</reference>
<feature type="non-terminal residue" evidence="3">
    <location>
        <position position="1"/>
    </location>
</feature>
<gene>
    <name evidence="3" type="ORF">BVRB_028680</name>
</gene>
<keyword evidence="4" id="KW-1185">Reference proteome</keyword>
<sequence>FEPFVDLSLPVAKKFTLRDCFAAFVATEPVDYHCESCAAQVRAQKRLTVARWPRILVIQLKRFERQSATYCRKLQPKIKFPLEGLDLTEFGPGSAAVYDLKAVNNHIGGTVQSGHFTTIGMVAEGTWAVFDDDLVQYVSVDKVVSKWAYVLFYRMRS</sequence>
<dbReference type="SUPFAM" id="SSF54001">
    <property type="entry name" value="Cysteine proteinases"/>
    <property type="match status" value="1"/>
</dbReference>
<dbReference type="PROSITE" id="PS50235">
    <property type="entry name" value="USP_3"/>
    <property type="match status" value="1"/>
</dbReference>
<dbReference type="OMA" id="MWLDFVL"/>
<dbReference type="InterPro" id="IPR038765">
    <property type="entry name" value="Papain-like_cys_pep_sf"/>
</dbReference>
<evidence type="ECO:0000259" key="2">
    <source>
        <dbReference type="PROSITE" id="PS50235"/>
    </source>
</evidence>
<comment type="similarity">
    <text evidence="1">Belongs to the peptidase C19 family.</text>
</comment>
<dbReference type="InterPro" id="IPR028889">
    <property type="entry name" value="USP"/>
</dbReference>
<dbReference type="GO" id="GO:0016579">
    <property type="term" value="P:protein deubiquitination"/>
    <property type="evidence" value="ECO:0007669"/>
    <property type="project" value="InterPro"/>
</dbReference>
<dbReference type="InterPro" id="IPR050164">
    <property type="entry name" value="Peptidase_C19"/>
</dbReference>
<evidence type="ECO:0000313" key="4">
    <source>
        <dbReference type="Proteomes" id="UP000035740"/>
    </source>
</evidence>